<reference evidence="1" key="2">
    <citation type="journal article" date="2015" name="Fish Shellfish Immunol.">
        <title>Early steps in the European eel (Anguilla anguilla)-Vibrio vulnificus interaction in the gills: Role of the RtxA13 toxin.</title>
        <authorList>
            <person name="Callol A."/>
            <person name="Pajuelo D."/>
            <person name="Ebbesson L."/>
            <person name="Teles M."/>
            <person name="MacKenzie S."/>
            <person name="Amaro C."/>
        </authorList>
    </citation>
    <scope>NUCLEOTIDE SEQUENCE</scope>
</reference>
<accession>A0A0E9TAU9</accession>
<protein>
    <submittedName>
        <fullName evidence="1">Uncharacterized protein</fullName>
    </submittedName>
</protein>
<reference evidence="1" key="1">
    <citation type="submission" date="2014-11" db="EMBL/GenBank/DDBJ databases">
        <authorList>
            <person name="Amaro Gonzalez C."/>
        </authorList>
    </citation>
    <scope>NUCLEOTIDE SEQUENCE</scope>
</reference>
<proteinExistence type="predicted"/>
<sequence length="51" mass="6133">MQCCKLKRRRYGREQVASISVLSIYTQTNIQHPRVKILAMRIRLLTFKLDR</sequence>
<evidence type="ECO:0000313" key="1">
    <source>
        <dbReference type="EMBL" id="JAH50726.1"/>
    </source>
</evidence>
<dbReference type="AlphaFoldDB" id="A0A0E9TAU9"/>
<dbReference type="EMBL" id="GBXM01057851">
    <property type="protein sequence ID" value="JAH50726.1"/>
    <property type="molecule type" value="Transcribed_RNA"/>
</dbReference>
<organism evidence="1">
    <name type="scientific">Anguilla anguilla</name>
    <name type="common">European freshwater eel</name>
    <name type="synonym">Muraena anguilla</name>
    <dbReference type="NCBI Taxonomy" id="7936"/>
    <lineage>
        <taxon>Eukaryota</taxon>
        <taxon>Metazoa</taxon>
        <taxon>Chordata</taxon>
        <taxon>Craniata</taxon>
        <taxon>Vertebrata</taxon>
        <taxon>Euteleostomi</taxon>
        <taxon>Actinopterygii</taxon>
        <taxon>Neopterygii</taxon>
        <taxon>Teleostei</taxon>
        <taxon>Anguilliformes</taxon>
        <taxon>Anguillidae</taxon>
        <taxon>Anguilla</taxon>
    </lineage>
</organism>
<name>A0A0E9TAU9_ANGAN</name>